<evidence type="ECO:0000256" key="5">
    <source>
        <dbReference type="ARBA" id="ARBA00023016"/>
    </source>
</evidence>
<dbReference type="GO" id="GO:0006457">
    <property type="term" value="P:protein folding"/>
    <property type="evidence" value="ECO:0007669"/>
    <property type="project" value="InterPro"/>
</dbReference>
<dbReference type="EMBL" id="VSSQ01032956">
    <property type="protein sequence ID" value="MPM84393.1"/>
    <property type="molecule type" value="Genomic_DNA"/>
</dbReference>
<dbReference type="InterPro" id="IPR009012">
    <property type="entry name" value="GrpE_head"/>
</dbReference>
<dbReference type="NCBIfam" id="NF010738">
    <property type="entry name" value="PRK14140.1"/>
    <property type="match status" value="1"/>
</dbReference>
<evidence type="ECO:0000256" key="3">
    <source>
        <dbReference type="ARBA" id="ARBA00011738"/>
    </source>
</evidence>
<dbReference type="SUPFAM" id="SSF58014">
    <property type="entry name" value="Coiled-coil domain of nucleotide exchange factor GrpE"/>
    <property type="match status" value="1"/>
</dbReference>
<dbReference type="CDD" id="cd00446">
    <property type="entry name" value="GrpE"/>
    <property type="match status" value="1"/>
</dbReference>
<comment type="caution">
    <text evidence="8">The sequence shown here is derived from an EMBL/GenBank/DDBJ whole genome shotgun (WGS) entry which is preliminary data.</text>
</comment>
<dbReference type="PROSITE" id="PS01071">
    <property type="entry name" value="GRPE"/>
    <property type="match status" value="1"/>
</dbReference>
<dbReference type="AlphaFoldDB" id="A0A645D600"/>
<dbReference type="GO" id="GO:0000774">
    <property type="term" value="F:adenyl-nucleotide exchange factor activity"/>
    <property type="evidence" value="ECO:0007669"/>
    <property type="project" value="InterPro"/>
</dbReference>
<evidence type="ECO:0000256" key="2">
    <source>
        <dbReference type="ARBA" id="ARBA00009054"/>
    </source>
</evidence>
<comment type="subunit">
    <text evidence="3">Homodimer.</text>
</comment>
<accession>A0A645D600</accession>
<reference evidence="8" key="1">
    <citation type="submission" date="2019-08" db="EMBL/GenBank/DDBJ databases">
        <authorList>
            <person name="Kucharzyk K."/>
            <person name="Murdoch R.W."/>
            <person name="Higgins S."/>
            <person name="Loffler F."/>
        </authorList>
    </citation>
    <scope>NUCLEOTIDE SEQUENCE</scope>
</reference>
<evidence type="ECO:0000313" key="8">
    <source>
        <dbReference type="EMBL" id="MPM84393.1"/>
    </source>
</evidence>
<dbReference type="GO" id="GO:0051087">
    <property type="term" value="F:protein-folding chaperone binding"/>
    <property type="evidence" value="ECO:0007669"/>
    <property type="project" value="InterPro"/>
</dbReference>
<dbReference type="PANTHER" id="PTHR21237:SF23">
    <property type="entry name" value="GRPE PROTEIN HOMOLOG, MITOCHONDRIAL"/>
    <property type="match status" value="1"/>
</dbReference>
<keyword evidence="5" id="KW-0346">Stress response</keyword>
<proteinExistence type="inferred from homology"/>
<dbReference type="Gene3D" id="3.90.20.20">
    <property type="match status" value="1"/>
</dbReference>
<evidence type="ECO:0000256" key="7">
    <source>
        <dbReference type="SAM" id="MobiDB-lite"/>
    </source>
</evidence>
<sequence>MAKCTKEQNNEDCKKEQGVVDETAEKEENTANEVVKTKEEILSDQLADKNDQLLRLAAEYDNFRKRTIREKESIYSDVKSNVLGEFLPIIDNFERALNNRDAETEDYKKGIDMIFNQFLEIIKKHGVEAFGDKGDAFDPNVHNAVMHVEDDTLENNVVAEVFTKGYKVGDNVIRPAVVKVAN</sequence>
<comment type="similarity">
    <text evidence="2">Belongs to the GrpE family.</text>
</comment>
<feature type="compositionally biased region" description="Basic and acidic residues" evidence="7">
    <location>
        <begin position="1"/>
        <end position="18"/>
    </location>
</feature>
<dbReference type="PRINTS" id="PR00773">
    <property type="entry name" value="GRPEPROTEIN"/>
</dbReference>
<gene>
    <name evidence="8" type="primary">grpE_46</name>
    <name evidence="8" type="ORF">SDC9_131464</name>
</gene>
<comment type="subcellular location">
    <subcellularLocation>
        <location evidence="1">Cytoplasm</location>
    </subcellularLocation>
</comment>
<dbReference type="Gene3D" id="2.30.22.10">
    <property type="entry name" value="Head domain of nucleotide exchange factor GrpE"/>
    <property type="match status" value="1"/>
</dbReference>
<organism evidence="8">
    <name type="scientific">bioreactor metagenome</name>
    <dbReference type="NCBI Taxonomy" id="1076179"/>
    <lineage>
        <taxon>unclassified sequences</taxon>
        <taxon>metagenomes</taxon>
        <taxon>ecological metagenomes</taxon>
    </lineage>
</organism>
<dbReference type="SUPFAM" id="SSF51064">
    <property type="entry name" value="Head domain of nucleotide exchange factor GrpE"/>
    <property type="match status" value="1"/>
</dbReference>
<feature type="region of interest" description="Disordered" evidence="7">
    <location>
        <begin position="1"/>
        <end position="32"/>
    </location>
</feature>
<dbReference type="HAMAP" id="MF_01151">
    <property type="entry name" value="GrpE"/>
    <property type="match status" value="1"/>
</dbReference>
<keyword evidence="4" id="KW-0963">Cytoplasm</keyword>
<evidence type="ECO:0000256" key="4">
    <source>
        <dbReference type="ARBA" id="ARBA00022490"/>
    </source>
</evidence>
<keyword evidence="6" id="KW-0143">Chaperone</keyword>
<name>A0A645D600_9ZZZZ</name>
<dbReference type="GO" id="GO:0051082">
    <property type="term" value="F:unfolded protein binding"/>
    <property type="evidence" value="ECO:0007669"/>
    <property type="project" value="TreeGrafter"/>
</dbReference>
<dbReference type="InterPro" id="IPR000740">
    <property type="entry name" value="GrpE"/>
</dbReference>
<dbReference type="GO" id="GO:0005737">
    <property type="term" value="C:cytoplasm"/>
    <property type="evidence" value="ECO:0007669"/>
    <property type="project" value="UniProtKB-SubCell"/>
</dbReference>
<protein>
    <submittedName>
        <fullName evidence="8">Protein GrpE</fullName>
    </submittedName>
</protein>
<dbReference type="InterPro" id="IPR013805">
    <property type="entry name" value="GrpE_CC"/>
</dbReference>
<dbReference type="FunFam" id="2.30.22.10:FF:000001">
    <property type="entry name" value="Protein GrpE"/>
    <property type="match status" value="1"/>
</dbReference>
<evidence type="ECO:0000256" key="6">
    <source>
        <dbReference type="ARBA" id="ARBA00023186"/>
    </source>
</evidence>
<dbReference type="GO" id="GO:0042803">
    <property type="term" value="F:protein homodimerization activity"/>
    <property type="evidence" value="ECO:0007669"/>
    <property type="project" value="InterPro"/>
</dbReference>
<dbReference type="PANTHER" id="PTHR21237">
    <property type="entry name" value="GRPE PROTEIN"/>
    <property type="match status" value="1"/>
</dbReference>
<dbReference type="Pfam" id="PF01025">
    <property type="entry name" value="GrpE"/>
    <property type="match status" value="1"/>
</dbReference>
<evidence type="ECO:0000256" key="1">
    <source>
        <dbReference type="ARBA" id="ARBA00004496"/>
    </source>
</evidence>